<organism evidence="5 6">
    <name type="scientific">Pseudooceanicola nitratireducens</name>
    <dbReference type="NCBI Taxonomy" id="517719"/>
    <lineage>
        <taxon>Bacteria</taxon>
        <taxon>Pseudomonadati</taxon>
        <taxon>Pseudomonadota</taxon>
        <taxon>Alphaproteobacteria</taxon>
        <taxon>Rhodobacterales</taxon>
        <taxon>Paracoccaceae</taxon>
        <taxon>Pseudooceanicola</taxon>
    </lineage>
</organism>
<dbReference type="InterPro" id="IPR002938">
    <property type="entry name" value="FAD-bd"/>
</dbReference>
<dbReference type="OrthoDB" id="4230779at2"/>
<keyword evidence="1" id="KW-0560">Oxidoreductase</keyword>
<feature type="transmembrane region" description="Helical" evidence="3">
    <location>
        <begin position="12"/>
        <end position="33"/>
    </location>
</feature>
<dbReference type="EMBL" id="FOLX01000001">
    <property type="protein sequence ID" value="SFC75450.1"/>
    <property type="molecule type" value="Genomic_DNA"/>
</dbReference>
<dbReference type="SUPFAM" id="SSF51905">
    <property type="entry name" value="FAD/NAD(P)-binding domain"/>
    <property type="match status" value="1"/>
</dbReference>
<sequence>MQNGLNRIDGRIVIVGAGIGGLAAARALALLGAKVTVLEQAPAITEVGAGIQLGPNGTAVMRALGLDQALRDTGTPIGRALVLRNRHGARLARFPMSGLKRPDDYLFVHRADLIKVLEQGARAAGVTIDLGQRITGVRTGTPSDPMAVVETDGKEITAPLVIGADGLHSVTARTLGDRGQPFFTGQVAWRATVPKDPSPTAEVELYMAPGRHLVTYPLRGGTLRNIVAVEERSTWTEESWSRQDDPANLRAAFAQMGDRVQHLLARVETAHIWGLFRHPVAERWHGTGVALMGDAVHPTLPFLAQGACMALEDAWVLAACLAGNSDQNLALAGYQLRRHDRCRRIVDAATRNAWAYHLSGPLALGAHTGMRVLGTLAPQKPIRSFAWLYDHDVTNA</sequence>
<dbReference type="STRING" id="517719.SAMN05421762_2081"/>
<keyword evidence="3" id="KW-0812">Transmembrane</keyword>
<reference evidence="5 6" key="1">
    <citation type="submission" date="2016-10" db="EMBL/GenBank/DDBJ databases">
        <authorList>
            <person name="de Groot N.N."/>
        </authorList>
    </citation>
    <scope>NUCLEOTIDE SEQUENCE [LARGE SCALE GENOMIC DNA]</scope>
    <source>
        <strain evidence="5 6">DSM 29619</strain>
    </source>
</reference>
<evidence type="ECO:0000256" key="3">
    <source>
        <dbReference type="SAM" id="Phobius"/>
    </source>
</evidence>
<evidence type="ECO:0000259" key="4">
    <source>
        <dbReference type="Pfam" id="PF01494"/>
    </source>
</evidence>
<evidence type="ECO:0000256" key="1">
    <source>
        <dbReference type="ARBA" id="ARBA00023002"/>
    </source>
</evidence>
<proteinExistence type="predicted"/>
<dbReference type="RefSeq" id="WP_093454156.1">
    <property type="nucleotide sequence ID" value="NZ_FNZG01000004.1"/>
</dbReference>
<dbReference type="AlphaFoldDB" id="A0A1I1M1B6"/>
<dbReference type="PRINTS" id="PR00420">
    <property type="entry name" value="RNGMNOXGNASE"/>
</dbReference>
<evidence type="ECO:0000256" key="2">
    <source>
        <dbReference type="ARBA" id="ARBA00023033"/>
    </source>
</evidence>
<dbReference type="GO" id="GO:0071949">
    <property type="term" value="F:FAD binding"/>
    <property type="evidence" value="ECO:0007669"/>
    <property type="project" value="InterPro"/>
</dbReference>
<dbReference type="GO" id="GO:0004497">
    <property type="term" value="F:monooxygenase activity"/>
    <property type="evidence" value="ECO:0007669"/>
    <property type="project" value="UniProtKB-KW"/>
</dbReference>
<keyword evidence="2" id="KW-0503">Monooxygenase</keyword>
<dbReference type="InterPro" id="IPR050493">
    <property type="entry name" value="FAD-dep_Monooxygenase_BioMet"/>
</dbReference>
<name>A0A1I1M1B6_9RHOB</name>
<protein>
    <submittedName>
        <fullName evidence="5">Salicylate hydroxylase</fullName>
    </submittedName>
</protein>
<dbReference type="SUPFAM" id="SSF54373">
    <property type="entry name" value="FAD-linked reductases, C-terminal domain"/>
    <property type="match status" value="1"/>
</dbReference>
<evidence type="ECO:0000313" key="5">
    <source>
        <dbReference type="EMBL" id="SFC75450.1"/>
    </source>
</evidence>
<evidence type="ECO:0000313" key="6">
    <source>
        <dbReference type="Proteomes" id="UP000231644"/>
    </source>
</evidence>
<dbReference type="PANTHER" id="PTHR13789">
    <property type="entry name" value="MONOOXYGENASE"/>
    <property type="match status" value="1"/>
</dbReference>
<feature type="domain" description="FAD-binding" evidence="4">
    <location>
        <begin position="12"/>
        <end position="348"/>
    </location>
</feature>
<gene>
    <name evidence="5" type="ORF">SAMN05421762_2081</name>
</gene>
<dbReference type="InterPro" id="IPR036188">
    <property type="entry name" value="FAD/NAD-bd_sf"/>
</dbReference>
<dbReference type="Proteomes" id="UP000231644">
    <property type="component" value="Unassembled WGS sequence"/>
</dbReference>
<accession>A0A1I1M1B6</accession>
<keyword evidence="3" id="KW-1133">Transmembrane helix</keyword>
<dbReference type="PANTHER" id="PTHR13789:SF309">
    <property type="entry name" value="PUTATIVE (AFU_ORTHOLOGUE AFUA_6G14510)-RELATED"/>
    <property type="match status" value="1"/>
</dbReference>
<keyword evidence="3" id="KW-0472">Membrane</keyword>
<dbReference type="Gene3D" id="3.50.50.60">
    <property type="entry name" value="FAD/NAD(P)-binding domain"/>
    <property type="match status" value="1"/>
</dbReference>
<dbReference type="Pfam" id="PF01494">
    <property type="entry name" value="FAD_binding_3"/>
    <property type="match status" value="1"/>
</dbReference>
<keyword evidence="6" id="KW-1185">Reference proteome</keyword>